<dbReference type="PANTHER" id="PTHR31232">
    <property type="match status" value="1"/>
</dbReference>
<keyword evidence="7" id="KW-1185">Reference proteome</keyword>
<organism evidence="7 8">
    <name type="scientific">Camelina sativa</name>
    <name type="common">False flax</name>
    <name type="synonym">Myagrum sativum</name>
    <dbReference type="NCBI Taxonomy" id="90675"/>
    <lineage>
        <taxon>Eukaryota</taxon>
        <taxon>Viridiplantae</taxon>
        <taxon>Streptophyta</taxon>
        <taxon>Embryophyta</taxon>
        <taxon>Tracheophyta</taxon>
        <taxon>Spermatophyta</taxon>
        <taxon>Magnoliopsida</taxon>
        <taxon>eudicotyledons</taxon>
        <taxon>Gunneridae</taxon>
        <taxon>Pentapetalae</taxon>
        <taxon>rosids</taxon>
        <taxon>malvids</taxon>
        <taxon>Brassicales</taxon>
        <taxon>Brassicaceae</taxon>
        <taxon>Camelineae</taxon>
        <taxon>Camelina</taxon>
    </lineage>
</organism>
<keyword evidence="5 6" id="KW-0732">Signal</keyword>
<keyword evidence="4 6" id="KW-0964">Secreted</keyword>
<evidence type="ECO:0000256" key="6">
    <source>
        <dbReference type="RuleBase" id="RU367044"/>
    </source>
</evidence>
<dbReference type="PANTHER" id="PTHR31232:SF54">
    <property type="entry name" value="S-PROTEIN HOMOLOG-RELATED"/>
    <property type="match status" value="1"/>
</dbReference>
<dbReference type="Pfam" id="PF05938">
    <property type="entry name" value="Self-incomp_S1"/>
    <property type="match status" value="1"/>
</dbReference>
<reference evidence="8" key="2">
    <citation type="submission" date="2025-08" db="UniProtKB">
        <authorList>
            <consortium name="RefSeq"/>
        </authorList>
    </citation>
    <scope>IDENTIFICATION</scope>
    <source>
        <tissue evidence="8">Leaf</tissue>
    </source>
</reference>
<protein>
    <recommendedName>
        <fullName evidence="6">S-protein homolog</fullName>
    </recommendedName>
</protein>
<dbReference type="InterPro" id="IPR010264">
    <property type="entry name" value="Self-incomp_S1"/>
</dbReference>
<comment type="subcellular location">
    <subcellularLocation>
        <location evidence="1 6">Secreted</location>
    </subcellularLocation>
</comment>
<evidence type="ECO:0000313" key="7">
    <source>
        <dbReference type="Proteomes" id="UP000694864"/>
    </source>
</evidence>
<sequence>MKNLTIFLFVLTLCLFGHVSSAGIKIMNELKMNKTLLMKCYSKNDVLGPKKIPNGGSYTNYFKRNIFGRTRFMCTLLQGPKFKLTQKFRAFKVKGLWEWRAREDGIYLRRKSHGKTFDDSTKNLHKELHKEFDWITKKVS</sequence>
<evidence type="ECO:0000256" key="2">
    <source>
        <dbReference type="ARBA" id="ARBA00005581"/>
    </source>
</evidence>
<dbReference type="GeneID" id="104733235"/>
<dbReference type="Proteomes" id="UP000694864">
    <property type="component" value="Chromosome 2"/>
</dbReference>
<dbReference type="RefSeq" id="XP_010451133.1">
    <property type="nucleotide sequence ID" value="XM_010452831.1"/>
</dbReference>
<keyword evidence="3 6" id="KW-0713">Self-incompatibility</keyword>
<evidence type="ECO:0000256" key="5">
    <source>
        <dbReference type="ARBA" id="ARBA00022729"/>
    </source>
</evidence>
<evidence type="ECO:0000313" key="8">
    <source>
        <dbReference type="RefSeq" id="XP_010451133.1"/>
    </source>
</evidence>
<accession>A0ABM0V5L6</accession>
<comment type="similarity">
    <text evidence="2 6">Belongs to the plant self-incompatibility (S1) protein family.</text>
</comment>
<feature type="chain" id="PRO_5044961579" description="S-protein homolog" evidence="6">
    <location>
        <begin position="22"/>
        <end position="140"/>
    </location>
</feature>
<evidence type="ECO:0000256" key="4">
    <source>
        <dbReference type="ARBA" id="ARBA00022525"/>
    </source>
</evidence>
<evidence type="ECO:0000256" key="1">
    <source>
        <dbReference type="ARBA" id="ARBA00004613"/>
    </source>
</evidence>
<name>A0ABM0V5L6_CAMSA</name>
<feature type="signal peptide" evidence="6">
    <location>
        <begin position="1"/>
        <end position="21"/>
    </location>
</feature>
<reference evidence="7" key="1">
    <citation type="journal article" date="2014" name="Nat. Commun.">
        <title>The emerging biofuel crop Camelina sativa retains a highly undifferentiated hexaploid genome structure.</title>
        <authorList>
            <person name="Kagale S."/>
            <person name="Koh C."/>
            <person name="Nixon J."/>
            <person name="Bollina V."/>
            <person name="Clarke W.E."/>
            <person name="Tuteja R."/>
            <person name="Spillane C."/>
            <person name="Robinson S.J."/>
            <person name="Links M.G."/>
            <person name="Clarke C."/>
            <person name="Higgins E.E."/>
            <person name="Huebert T."/>
            <person name="Sharpe A.G."/>
            <person name="Parkin I.A."/>
        </authorList>
    </citation>
    <scope>NUCLEOTIDE SEQUENCE [LARGE SCALE GENOMIC DNA]</scope>
    <source>
        <strain evidence="7">cv. DH55</strain>
    </source>
</reference>
<evidence type="ECO:0000256" key="3">
    <source>
        <dbReference type="ARBA" id="ARBA00022471"/>
    </source>
</evidence>
<proteinExistence type="inferred from homology"/>
<gene>
    <name evidence="8" type="primary">LOC104733235</name>
</gene>